<dbReference type="RefSeq" id="WP_378036782.1">
    <property type="nucleotide sequence ID" value="NZ_JBHSIV010000013.1"/>
</dbReference>
<dbReference type="GO" id="GO:0016874">
    <property type="term" value="F:ligase activity"/>
    <property type="evidence" value="ECO:0007669"/>
    <property type="project" value="UniProtKB-KW"/>
</dbReference>
<dbReference type="PANTHER" id="PTHR23132">
    <property type="entry name" value="D-ALANINE--D-ALANINE LIGASE"/>
    <property type="match status" value="1"/>
</dbReference>
<evidence type="ECO:0000313" key="5">
    <source>
        <dbReference type="EMBL" id="MFC5063434.1"/>
    </source>
</evidence>
<name>A0ABV9YQ04_9PSEU</name>
<dbReference type="SUPFAM" id="SSF56059">
    <property type="entry name" value="Glutathione synthetase ATP-binding domain-like"/>
    <property type="match status" value="1"/>
</dbReference>
<keyword evidence="3" id="KW-0547">Nucleotide-binding</keyword>
<sequence>MATKVLHLVGSPTTEFFADLSRLYARDALAAIGTADHTIAHVSPDGRWCFPRDLSPAALAAAPSVDLAGAVGHLAALAPDVMLPQMFCPAGMTSYRALFDVLGVPYVGNTPEVMAAAMVKPRANALVAAAGVDVPESEVLAPGERPTLAPPVVVKPADADNSVGTTLVRVEGQYDEALRAAFEHSAQALVQTFVPAGREVRCAVLERGAALDGDAGLVVLPLEEYPVGDLAPIRGEADKLARSDAGELGLVAKGEGKAWMVPDDDPVVPAVAAAARACHTALGCRDYGLFDFRIDPDVRPWFLEAGPYCSFAPTSVVVMMAAAAGIELGTLFDEMAARAVARQP</sequence>
<evidence type="ECO:0000313" key="6">
    <source>
        <dbReference type="Proteomes" id="UP001595947"/>
    </source>
</evidence>
<evidence type="ECO:0000256" key="3">
    <source>
        <dbReference type="PROSITE-ProRule" id="PRU00409"/>
    </source>
</evidence>
<dbReference type="Gene3D" id="3.30.1490.20">
    <property type="entry name" value="ATP-grasp fold, A domain"/>
    <property type="match status" value="1"/>
</dbReference>
<keyword evidence="3" id="KW-0067">ATP-binding</keyword>
<dbReference type="Pfam" id="PF07478">
    <property type="entry name" value="Dala_Dala_lig_C"/>
    <property type="match status" value="1"/>
</dbReference>
<dbReference type="Gene3D" id="3.40.50.20">
    <property type="match status" value="1"/>
</dbReference>
<evidence type="ECO:0000256" key="2">
    <source>
        <dbReference type="ARBA" id="ARBA00022598"/>
    </source>
</evidence>
<dbReference type="InterPro" id="IPR011095">
    <property type="entry name" value="Dala_Dala_lig_C"/>
</dbReference>
<protein>
    <submittedName>
        <fullName evidence="5">D-alanine--D-alanine ligase</fullName>
    </submittedName>
</protein>
<comment type="caution">
    <text evidence="5">The sequence shown here is derived from an EMBL/GenBank/DDBJ whole genome shotgun (WGS) entry which is preliminary data.</text>
</comment>
<dbReference type="InterPro" id="IPR013815">
    <property type="entry name" value="ATP_grasp_subdomain_1"/>
</dbReference>
<reference evidence="6" key="1">
    <citation type="journal article" date="2019" name="Int. J. Syst. Evol. Microbiol.">
        <title>The Global Catalogue of Microorganisms (GCM) 10K type strain sequencing project: providing services to taxonomists for standard genome sequencing and annotation.</title>
        <authorList>
            <consortium name="The Broad Institute Genomics Platform"/>
            <consortium name="The Broad Institute Genome Sequencing Center for Infectious Disease"/>
            <person name="Wu L."/>
            <person name="Ma J."/>
        </authorList>
    </citation>
    <scope>NUCLEOTIDE SEQUENCE [LARGE SCALE GENOMIC DNA]</scope>
    <source>
        <strain evidence="6">CGMCC 4.7093</strain>
    </source>
</reference>
<feature type="domain" description="ATP-grasp" evidence="4">
    <location>
        <begin position="124"/>
        <end position="337"/>
    </location>
</feature>
<dbReference type="Proteomes" id="UP001595947">
    <property type="component" value="Unassembled WGS sequence"/>
</dbReference>
<organism evidence="5 6">
    <name type="scientific">Actinomycetospora atypica</name>
    <dbReference type="NCBI Taxonomy" id="1290095"/>
    <lineage>
        <taxon>Bacteria</taxon>
        <taxon>Bacillati</taxon>
        <taxon>Actinomycetota</taxon>
        <taxon>Actinomycetes</taxon>
        <taxon>Pseudonocardiales</taxon>
        <taxon>Pseudonocardiaceae</taxon>
        <taxon>Actinomycetospora</taxon>
    </lineage>
</organism>
<proteinExistence type="inferred from homology"/>
<accession>A0ABV9YQ04</accession>
<dbReference type="EMBL" id="JBHSIV010000013">
    <property type="protein sequence ID" value="MFC5063434.1"/>
    <property type="molecule type" value="Genomic_DNA"/>
</dbReference>
<dbReference type="Gene3D" id="3.30.470.20">
    <property type="entry name" value="ATP-grasp fold, B domain"/>
    <property type="match status" value="1"/>
</dbReference>
<keyword evidence="6" id="KW-1185">Reference proteome</keyword>
<dbReference type="PANTHER" id="PTHR23132:SF23">
    <property type="entry name" value="D-ALANINE--D-ALANINE LIGASE B"/>
    <property type="match status" value="1"/>
</dbReference>
<comment type="similarity">
    <text evidence="1">Belongs to the D-alanine--D-alanine ligase family.</text>
</comment>
<dbReference type="PROSITE" id="PS50975">
    <property type="entry name" value="ATP_GRASP"/>
    <property type="match status" value="1"/>
</dbReference>
<keyword evidence="2 5" id="KW-0436">Ligase</keyword>
<dbReference type="InterPro" id="IPR011761">
    <property type="entry name" value="ATP-grasp"/>
</dbReference>
<evidence type="ECO:0000256" key="1">
    <source>
        <dbReference type="ARBA" id="ARBA00010871"/>
    </source>
</evidence>
<evidence type="ECO:0000259" key="4">
    <source>
        <dbReference type="PROSITE" id="PS50975"/>
    </source>
</evidence>
<gene>
    <name evidence="5" type="ORF">ACFPBZ_14530</name>
</gene>